<dbReference type="RefSeq" id="WP_047317385.1">
    <property type="nucleotide sequence ID" value="NZ_LDPO01000001.1"/>
</dbReference>
<accession>A0ABR5FKP6</accession>
<comment type="caution">
    <text evidence="1">The sequence shown here is derived from an EMBL/GenBank/DDBJ whole genome shotgun (WGS) entry which is preliminary data.</text>
</comment>
<evidence type="ECO:0000313" key="2">
    <source>
        <dbReference type="Proteomes" id="UP000036464"/>
    </source>
</evidence>
<reference evidence="1 2" key="1">
    <citation type="submission" date="2015-05" db="EMBL/GenBank/DDBJ databases">
        <title>Genome sequence of Mycobacterium heraklionense Davo strain.</title>
        <authorList>
            <person name="Greninger A.L."/>
            <person name="Cunningham G."/>
            <person name="Miller S."/>
        </authorList>
    </citation>
    <scope>NUCLEOTIDE SEQUENCE [LARGE SCALE GENOMIC DNA]</scope>
    <source>
        <strain evidence="1 2">Davo</strain>
    </source>
</reference>
<dbReference type="EMBL" id="LDPO01000001">
    <property type="protein sequence ID" value="KLO31599.1"/>
    <property type="molecule type" value="Genomic_DNA"/>
</dbReference>
<protein>
    <recommendedName>
        <fullName evidence="3">Transposase</fullName>
    </recommendedName>
</protein>
<sequence>MTGPDLADCDFYAELNDAGYFVGRCPQYPDVHGRSRRNRLDALDDIITSVRDHIQRQTDRETP</sequence>
<proteinExistence type="predicted"/>
<evidence type="ECO:0008006" key="3">
    <source>
        <dbReference type="Google" id="ProtNLM"/>
    </source>
</evidence>
<gene>
    <name evidence="1" type="ORF">ABW16_01860</name>
</gene>
<keyword evidence="2" id="KW-1185">Reference proteome</keyword>
<evidence type="ECO:0000313" key="1">
    <source>
        <dbReference type="EMBL" id="KLO31599.1"/>
    </source>
</evidence>
<organism evidence="1 2">
    <name type="scientific">Mycolicibacter heraklionensis</name>
    <dbReference type="NCBI Taxonomy" id="512402"/>
    <lineage>
        <taxon>Bacteria</taxon>
        <taxon>Bacillati</taxon>
        <taxon>Actinomycetota</taxon>
        <taxon>Actinomycetes</taxon>
        <taxon>Mycobacteriales</taxon>
        <taxon>Mycobacteriaceae</taxon>
        <taxon>Mycolicibacter</taxon>
    </lineage>
</organism>
<dbReference type="Proteomes" id="UP000036464">
    <property type="component" value="Unassembled WGS sequence"/>
</dbReference>
<name>A0ABR5FKP6_9MYCO</name>